<dbReference type="SUPFAM" id="SSF55718">
    <property type="entry name" value="SCP-like"/>
    <property type="match status" value="1"/>
</dbReference>
<gene>
    <name evidence="2" type="ORF">D9V32_12915</name>
</gene>
<dbReference type="OrthoDB" id="8481083at2"/>
<dbReference type="EMBL" id="RCUX01000010">
    <property type="protein sequence ID" value="RLP74582.1"/>
    <property type="molecule type" value="Genomic_DNA"/>
</dbReference>
<accession>A0A3L7A5I2</accession>
<dbReference type="Proteomes" id="UP000272503">
    <property type="component" value="Unassembled WGS sequence"/>
</dbReference>
<sequence>MARAQIPDSDGLAAVLATRGDAPARDQKAMAVRYTLQLLAERAPGNTVEVRVPPFGATQCIEGPRHTRGTPPNVVEMTAEVWLDLARGTLDWDDAVQAGKVYASGQRADIGGLLPLLRGRFAEAPGE</sequence>
<dbReference type="Gene3D" id="3.30.1050.40">
    <property type="match status" value="1"/>
</dbReference>
<evidence type="ECO:0000259" key="1">
    <source>
        <dbReference type="Pfam" id="PF17844"/>
    </source>
</evidence>
<protein>
    <recommendedName>
        <fullName evidence="1">Bacterial SCP orthologue domain-containing protein</fullName>
    </recommendedName>
</protein>
<comment type="caution">
    <text evidence="2">The sequence shown here is derived from an EMBL/GenBank/DDBJ whole genome shotgun (WGS) entry which is preliminary data.</text>
</comment>
<dbReference type="Pfam" id="PF17844">
    <property type="entry name" value="SCP_3"/>
    <property type="match status" value="1"/>
</dbReference>
<dbReference type="RefSeq" id="WP_121649330.1">
    <property type="nucleotide sequence ID" value="NZ_RCUX01000010.1"/>
</dbReference>
<evidence type="ECO:0000313" key="3">
    <source>
        <dbReference type="Proteomes" id="UP000272503"/>
    </source>
</evidence>
<name>A0A3L7A5I2_9MICO</name>
<keyword evidence="3" id="KW-1185">Reference proteome</keyword>
<dbReference type="AlphaFoldDB" id="A0A3L7A5I2"/>
<feature type="domain" description="Bacterial SCP orthologue" evidence="1">
    <location>
        <begin position="25"/>
        <end position="116"/>
    </location>
</feature>
<reference evidence="2 3" key="1">
    <citation type="submission" date="2018-10" db="EMBL/GenBank/DDBJ databases">
        <authorList>
            <person name="Li J."/>
        </authorList>
    </citation>
    <scope>NUCLEOTIDE SEQUENCE [LARGE SCALE GENOMIC DNA]</scope>
    <source>
        <strain evidence="2 3">IF 016277</strain>
    </source>
</reference>
<dbReference type="InterPro" id="IPR041629">
    <property type="entry name" value="SCP_3"/>
</dbReference>
<organism evidence="2 3">
    <name type="scientific">Mycetocola tolaasinivorans</name>
    <dbReference type="NCBI Taxonomy" id="76635"/>
    <lineage>
        <taxon>Bacteria</taxon>
        <taxon>Bacillati</taxon>
        <taxon>Actinomycetota</taxon>
        <taxon>Actinomycetes</taxon>
        <taxon>Micrococcales</taxon>
        <taxon>Microbacteriaceae</taxon>
        <taxon>Mycetocola</taxon>
    </lineage>
</organism>
<evidence type="ECO:0000313" key="2">
    <source>
        <dbReference type="EMBL" id="RLP74582.1"/>
    </source>
</evidence>
<dbReference type="InterPro" id="IPR036527">
    <property type="entry name" value="SCP2_sterol-bd_dom_sf"/>
</dbReference>
<proteinExistence type="predicted"/>